<evidence type="ECO:0000256" key="2">
    <source>
        <dbReference type="SAM" id="MobiDB-lite"/>
    </source>
</evidence>
<feature type="region of interest" description="Disordered" evidence="2">
    <location>
        <begin position="330"/>
        <end position="355"/>
    </location>
</feature>
<dbReference type="PROSITE" id="PS50157">
    <property type="entry name" value="ZINC_FINGER_C2H2_2"/>
    <property type="match status" value="1"/>
</dbReference>
<keyword evidence="1" id="KW-0862">Zinc</keyword>
<proteinExistence type="predicted"/>
<feature type="compositionally biased region" description="Basic residues" evidence="2">
    <location>
        <begin position="341"/>
        <end position="355"/>
    </location>
</feature>
<dbReference type="EMBL" id="LFYR01000643">
    <property type="protein sequence ID" value="KMZ72079.1"/>
    <property type="molecule type" value="Genomic_DNA"/>
</dbReference>
<gene>
    <name evidence="4" type="ORF">ZOSMA_16G00430</name>
</gene>
<organism evidence="4 5">
    <name type="scientific">Zostera marina</name>
    <name type="common">Eelgrass</name>
    <dbReference type="NCBI Taxonomy" id="29655"/>
    <lineage>
        <taxon>Eukaryota</taxon>
        <taxon>Viridiplantae</taxon>
        <taxon>Streptophyta</taxon>
        <taxon>Embryophyta</taxon>
        <taxon>Tracheophyta</taxon>
        <taxon>Spermatophyta</taxon>
        <taxon>Magnoliopsida</taxon>
        <taxon>Liliopsida</taxon>
        <taxon>Zosteraceae</taxon>
        <taxon>Zostera</taxon>
    </lineage>
</organism>
<dbReference type="PROSITE" id="PS00028">
    <property type="entry name" value="ZINC_FINGER_C2H2_1"/>
    <property type="match status" value="1"/>
</dbReference>
<protein>
    <recommendedName>
        <fullName evidence="3">C2H2-type domain-containing protein</fullName>
    </recommendedName>
</protein>
<evidence type="ECO:0000313" key="4">
    <source>
        <dbReference type="EMBL" id="KMZ72079.1"/>
    </source>
</evidence>
<keyword evidence="1" id="KW-0863">Zinc-finger</keyword>
<evidence type="ECO:0000256" key="1">
    <source>
        <dbReference type="PROSITE-ProRule" id="PRU00042"/>
    </source>
</evidence>
<feature type="compositionally biased region" description="Basic and acidic residues" evidence="2">
    <location>
        <begin position="330"/>
        <end position="340"/>
    </location>
</feature>
<dbReference type="Proteomes" id="UP000036987">
    <property type="component" value="Unassembled WGS sequence"/>
</dbReference>
<comment type="caution">
    <text evidence="4">The sequence shown here is derived from an EMBL/GenBank/DDBJ whole genome shotgun (WGS) entry which is preliminary data.</text>
</comment>
<dbReference type="AlphaFoldDB" id="A0A0K9PSY9"/>
<dbReference type="GO" id="GO:0008270">
    <property type="term" value="F:zinc ion binding"/>
    <property type="evidence" value="ECO:0007669"/>
    <property type="project" value="UniProtKB-KW"/>
</dbReference>
<dbReference type="PANTHER" id="PTHR36055:SF1">
    <property type="entry name" value="C2H2-LIKE ZINC FINGER PROTEIN"/>
    <property type="match status" value="1"/>
</dbReference>
<accession>A0A0K9PSY9</accession>
<sequence length="837" mass="92791">MKNEQKPTKSEGHDFVDSFFSQSARKELFLSLSCNRDNPIQLIQLLNALNQQGSYKSSNSSNIENCSGRIFLDRRGDPNLLASDINGTKKTINSVKQNDTPKALNNALCHVAVTVNNETEKCLSGWPMLSIPKITMQKCEKCSQEFFSPINYKRHIRIHRRSLNINKFSSKNRENLCAFIDKLSLDEQKELFSLNNVSFKEVTGMAIVDEMISLFRKQWFNSLPPVFVNAGADLLDILQSHPSKFPISSQMILRTLDDASEKTFFCTGNVDSLQKVLFDGDIEMTVLDVKNVISCISFLLEKKLDKALLDDKDAEALRCQKLLEEEETAAQKRQTDILERKKQKKSRQKKQKAKKTCVENEGEIQGVSSLITVDQLSCSKLPSLSLSDGSVEIPNELLPDTESVSTSGEKLDKGDNKSVPSIIILEKKKQKNSRQKKQRTRKPWVRNKCYVKGALSAITVDQLSCSKLSSLSHSDGSVEISNELLLDNESISISGESLDKGEIKGVSSIITRDQLSCSKLSRSSLLDGSVAIPNDLFPNNVSINTSGESLDIGEIKDISSDITGDQLSCSKLSSLSLLDGIPSELLPNTESINTLSESLEKGVSSVITVDQLSYAKLASSSLLNGSVRIPYGSISTLGETVDSCGLQSEHCDLAIDDDHRQCEIDIKRDTSSSQIISKSNNILNDFRAIQTTYLPKRPVKNNKGAASTNKHMVWTKKPKPEMEGIDINEETTKQESYQTGSSEILIGSITVLIPTHNALPNNIAIEKKGKQNAIPNGRRHTIKQKRRLNPVPAEKNPFNHTFSPQLSSIQMAEDFFIQRWKAALASNDVTIFSSSTS</sequence>
<keyword evidence="5" id="KW-1185">Reference proteome</keyword>
<feature type="region of interest" description="Disordered" evidence="2">
    <location>
        <begin position="392"/>
        <end position="415"/>
    </location>
</feature>
<dbReference type="OrthoDB" id="191139at2759"/>
<feature type="domain" description="C2H2-type" evidence="3">
    <location>
        <begin position="137"/>
        <end position="159"/>
    </location>
</feature>
<evidence type="ECO:0000313" key="5">
    <source>
        <dbReference type="Proteomes" id="UP000036987"/>
    </source>
</evidence>
<dbReference type="STRING" id="29655.A0A0K9PSY9"/>
<keyword evidence="1" id="KW-0479">Metal-binding</keyword>
<dbReference type="PANTHER" id="PTHR36055">
    <property type="entry name" value="C2H2-LIKE ZINC FINGER PROTEIN"/>
    <property type="match status" value="1"/>
</dbReference>
<reference evidence="5" key="1">
    <citation type="journal article" date="2016" name="Nature">
        <title>The genome of the seagrass Zostera marina reveals angiosperm adaptation to the sea.</title>
        <authorList>
            <person name="Olsen J.L."/>
            <person name="Rouze P."/>
            <person name="Verhelst B."/>
            <person name="Lin Y.-C."/>
            <person name="Bayer T."/>
            <person name="Collen J."/>
            <person name="Dattolo E."/>
            <person name="De Paoli E."/>
            <person name="Dittami S."/>
            <person name="Maumus F."/>
            <person name="Michel G."/>
            <person name="Kersting A."/>
            <person name="Lauritano C."/>
            <person name="Lohaus R."/>
            <person name="Toepel M."/>
            <person name="Tonon T."/>
            <person name="Vanneste K."/>
            <person name="Amirebrahimi M."/>
            <person name="Brakel J."/>
            <person name="Bostroem C."/>
            <person name="Chovatia M."/>
            <person name="Grimwood J."/>
            <person name="Jenkins J.W."/>
            <person name="Jueterbock A."/>
            <person name="Mraz A."/>
            <person name="Stam W.T."/>
            <person name="Tice H."/>
            <person name="Bornberg-Bauer E."/>
            <person name="Green P.J."/>
            <person name="Pearson G.A."/>
            <person name="Procaccini G."/>
            <person name="Duarte C.M."/>
            <person name="Schmutz J."/>
            <person name="Reusch T.B.H."/>
            <person name="Van de Peer Y."/>
        </authorList>
    </citation>
    <scope>NUCLEOTIDE SEQUENCE [LARGE SCALE GENOMIC DNA]</scope>
    <source>
        <strain evidence="5">cv. Finnish</strain>
    </source>
</reference>
<dbReference type="InterPro" id="IPR013087">
    <property type="entry name" value="Znf_C2H2_type"/>
</dbReference>
<name>A0A0K9PSY9_ZOSMR</name>
<evidence type="ECO:0000259" key="3">
    <source>
        <dbReference type="PROSITE" id="PS50157"/>
    </source>
</evidence>